<name>A0A1J5SVT8_9ZZZZ</name>
<feature type="region of interest" description="Disordered" evidence="1">
    <location>
        <begin position="25"/>
        <end position="61"/>
    </location>
</feature>
<accession>A0A1J5SVT8</accession>
<protein>
    <submittedName>
        <fullName evidence="2">Uncharacterized protein</fullName>
    </submittedName>
</protein>
<comment type="caution">
    <text evidence="2">The sequence shown here is derived from an EMBL/GenBank/DDBJ whole genome shotgun (WGS) entry which is preliminary data.</text>
</comment>
<gene>
    <name evidence="2" type="ORF">GALL_96420</name>
</gene>
<evidence type="ECO:0000313" key="2">
    <source>
        <dbReference type="EMBL" id="OIR08141.1"/>
    </source>
</evidence>
<organism evidence="2">
    <name type="scientific">mine drainage metagenome</name>
    <dbReference type="NCBI Taxonomy" id="410659"/>
    <lineage>
        <taxon>unclassified sequences</taxon>
        <taxon>metagenomes</taxon>
        <taxon>ecological metagenomes</taxon>
    </lineage>
</organism>
<reference evidence="2" key="1">
    <citation type="submission" date="2016-10" db="EMBL/GenBank/DDBJ databases">
        <title>Sequence of Gallionella enrichment culture.</title>
        <authorList>
            <person name="Poehlein A."/>
            <person name="Muehling M."/>
            <person name="Daniel R."/>
        </authorList>
    </citation>
    <scope>NUCLEOTIDE SEQUENCE</scope>
</reference>
<sequence length="61" mass="6254">MSSIGSVGSSSSNSNAAAYQAYIARQQAQKQAAAQKNDTESQQTKAAPQSAGDVDHDGDSH</sequence>
<dbReference type="EMBL" id="MLJW01000033">
    <property type="protein sequence ID" value="OIR08141.1"/>
    <property type="molecule type" value="Genomic_DNA"/>
</dbReference>
<proteinExistence type="predicted"/>
<evidence type="ECO:0000256" key="1">
    <source>
        <dbReference type="SAM" id="MobiDB-lite"/>
    </source>
</evidence>
<dbReference type="AlphaFoldDB" id="A0A1J5SVT8"/>
<feature type="compositionally biased region" description="Low complexity" evidence="1">
    <location>
        <begin position="25"/>
        <end position="36"/>
    </location>
</feature>